<dbReference type="Proteomes" id="UP000075515">
    <property type="component" value="Unassembled WGS sequence"/>
</dbReference>
<evidence type="ECO:0000313" key="1">
    <source>
        <dbReference type="EMBL" id="KYF89259.1"/>
    </source>
</evidence>
<accession>A0A150S5Y5</accession>
<gene>
    <name evidence="1" type="ORF">BE18_22770</name>
</gene>
<organism evidence="1 2">
    <name type="scientific">Sorangium cellulosum</name>
    <name type="common">Polyangium cellulosum</name>
    <dbReference type="NCBI Taxonomy" id="56"/>
    <lineage>
        <taxon>Bacteria</taxon>
        <taxon>Pseudomonadati</taxon>
        <taxon>Myxococcota</taxon>
        <taxon>Polyangia</taxon>
        <taxon>Polyangiales</taxon>
        <taxon>Polyangiaceae</taxon>
        <taxon>Sorangium</taxon>
    </lineage>
</organism>
<dbReference type="EMBL" id="JEMC01002261">
    <property type="protein sequence ID" value="KYF89259.1"/>
    <property type="molecule type" value="Genomic_DNA"/>
</dbReference>
<evidence type="ECO:0000313" key="2">
    <source>
        <dbReference type="Proteomes" id="UP000075515"/>
    </source>
</evidence>
<proteinExistence type="predicted"/>
<dbReference type="AlphaFoldDB" id="A0A150S5Y5"/>
<comment type="caution">
    <text evidence="1">The sequence shown here is derived from an EMBL/GenBank/DDBJ whole genome shotgun (WGS) entry which is preliminary data.</text>
</comment>
<sequence>MKELSVCRRHVAKGLDGQERERSRSSDLSCQEFSPEALHIFFRDILHVIEDARVHIGIDRLVRNLSVGWESLDRFLYHLLDVVEAPLLDVLKRAAMHCGQSCRLRFLPDDLEIGISALFWASEIGSQILLEQSDLVLALD</sequence>
<name>A0A150S5Y5_SORCE</name>
<reference evidence="1 2" key="1">
    <citation type="submission" date="2014-02" db="EMBL/GenBank/DDBJ databases">
        <title>The small core and large imbalanced accessory genome model reveals a collaborative survival strategy of Sorangium cellulosum strains in nature.</title>
        <authorList>
            <person name="Han K."/>
            <person name="Peng R."/>
            <person name="Blom J."/>
            <person name="Li Y.-Z."/>
        </authorList>
    </citation>
    <scope>NUCLEOTIDE SEQUENCE [LARGE SCALE GENOMIC DNA]</scope>
    <source>
        <strain evidence="1 2">So0149</strain>
    </source>
</reference>
<protein>
    <submittedName>
        <fullName evidence="1">Uncharacterized protein</fullName>
    </submittedName>
</protein>